<dbReference type="PROSITE" id="PS51186">
    <property type="entry name" value="GNAT"/>
    <property type="match status" value="1"/>
</dbReference>
<gene>
    <name evidence="5" type="primary">ydaF_2</name>
    <name evidence="5" type="ORF">BN1080_00229</name>
</gene>
<dbReference type="PANTHER" id="PTHR43792:SF8">
    <property type="entry name" value="[RIBOSOMAL PROTEIN US5]-ALANINE N-ACETYLTRANSFERASE"/>
    <property type="match status" value="1"/>
</dbReference>
<dbReference type="InterPro" id="IPR016181">
    <property type="entry name" value="Acyl_CoA_acyltransferase"/>
</dbReference>
<evidence type="ECO:0000256" key="3">
    <source>
        <dbReference type="ARBA" id="ARBA00038502"/>
    </source>
</evidence>
<keyword evidence="2" id="KW-0012">Acyltransferase</keyword>
<keyword evidence="6" id="KW-1185">Reference proteome</keyword>
<dbReference type="Pfam" id="PF13302">
    <property type="entry name" value="Acetyltransf_3"/>
    <property type="match status" value="1"/>
</dbReference>
<evidence type="ECO:0000256" key="2">
    <source>
        <dbReference type="ARBA" id="ARBA00023315"/>
    </source>
</evidence>
<accession>A0A098EHM9</accession>
<dbReference type="InterPro" id="IPR051531">
    <property type="entry name" value="N-acetyltransferase"/>
</dbReference>
<evidence type="ECO:0000259" key="4">
    <source>
        <dbReference type="PROSITE" id="PS51186"/>
    </source>
</evidence>
<proteinExistence type="inferred from homology"/>
<feature type="domain" description="N-acetyltransferase" evidence="4">
    <location>
        <begin position="15"/>
        <end position="179"/>
    </location>
</feature>
<dbReference type="GO" id="GO:0008999">
    <property type="term" value="F:protein-N-terminal-alanine acetyltransferase activity"/>
    <property type="evidence" value="ECO:0007669"/>
    <property type="project" value="TreeGrafter"/>
</dbReference>
<dbReference type="Proteomes" id="UP000043699">
    <property type="component" value="Unassembled WGS sequence"/>
</dbReference>
<dbReference type="Gene3D" id="3.40.630.30">
    <property type="match status" value="1"/>
</dbReference>
<dbReference type="STRING" id="1499687.BN1080_00229"/>
<comment type="similarity">
    <text evidence="3">Belongs to the acetyltransferase family. RimJ subfamily.</text>
</comment>
<dbReference type="InterPro" id="IPR000182">
    <property type="entry name" value="GNAT_dom"/>
</dbReference>
<dbReference type="GO" id="GO:0005737">
    <property type="term" value="C:cytoplasm"/>
    <property type="evidence" value="ECO:0007669"/>
    <property type="project" value="TreeGrafter"/>
</dbReference>
<dbReference type="SUPFAM" id="SSF55729">
    <property type="entry name" value="Acyl-CoA N-acyltransferases (Nat)"/>
    <property type="match status" value="1"/>
</dbReference>
<dbReference type="AlphaFoldDB" id="A0A098EHM9"/>
<evidence type="ECO:0000313" key="5">
    <source>
        <dbReference type="EMBL" id="CEG21322.1"/>
    </source>
</evidence>
<reference evidence="5 6" key="1">
    <citation type="submission" date="2014-09" db="EMBL/GenBank/DDBJ databases">
        <authorList>
            <person name="Urmite Genomes Urmite Genomes"/>
        </authorList>
    </citation>
    <scope>NUCLEOTIDE SEQUENCE [LARGE SCALE GENOMIC DNA]</scope>
    <source>
        <strain evidence="5 6">ES2</strain>
    </source>
</reference>
<evidence type="ECO:0000313" key="6">
    <source>
        <dbReference type="Proteomes" id="UP000043699"/>
    </source>
</evidence>
<dbReference type="PANTHER" id="PTHR43792">
    <property type="entry name" value="GNAT FAMILY, PUTATIVE (AFU_ORTHOLOGUE AFUA_3G00765)-RELATED-RELATED"/>
    <property type="match status" value="1"/>
</dbReference>
<sequence>MIPVEMGKSMESEKIMLRKLTEADLADILAVEIKNKELFEQFSVTRSPDYYTLEGQAARLQRQEENRQKDKEYNFGIFLKDGTLIGSINLVQVVRGPVQSAIMGYTVDQDHNGKGYATDAVKLLVGYAFEELLLHRIEAGVKPDHIASIRVLEKAGFHKEGISQKNVQINGVWEDHQMLAIINPND</sequence>
<evidence type="ECO:0000256" key="1">
    <source>
        <dbReference type="ARBA" id="ARBA00022679"/>
    </source>
</evidence>
<name>A0A098EHM9_9BACL</name>
<keyword evidence="1 5" id="KW-0808">Transferase</keyword>
<protein>
    <submittedName>
        <fullName evidence="5">Putative ribosomal N-acetyltransferase YdaF</fullName>
    </submittedName>
</protein>
<dbReference type="EMBL" id="CCXS01000001">
    <property type="protein sequence ID" value="CEG21322.1"/>
    <property type="molecule type" value="Genomic_DNA"/>
</dbReference>
<organism evidence="5 6">
    <name type="scientific">Planococcus massiliensis</name>
    <dbReference type="NCBI Taxonomy" id="1499687"/>
    <lineage>
        <taxon>Bacteria</taxon>
        <taxon>Bacillati</taxon>
        <taxon>Bacillota</taxon>
        <taxon>Bacilli</taxon>
        <taxon>Bacillales</taxon>
        <taxon>Caryophanaceae</taxon>
        <taxon>Planococcus</taxon>
    </lineage>
</organism>
<dbReference type="RefSeq" id="WP_407674771.1">
    <property type="nucleotide sequence ID" value="NZ_CCXS01000001.1"/>
</dbReference>